<accession>A0ACB8TTN0</accession>
<comment type="caution">
    <text evidence="1">The sequence shown here is derived from an EMBL/GenBank/DDBJ whole genome shotgun (WGS) entry which is preliminary data.</text>
</comment>
<evidence type="ECO:0000313" key="2">
    <source>
        <dbReference type="Proteomes" id="UP001055072"/>
    </source>
</evidence>
<evidence type="ECO:0000313" key="1">
    <source>
        <dbReference type="EMBL" id="KAI0085367.1"/>
    </source>
</evidence>
<dbReference type="Proteomes" id="UP001055072">
    <property type="component" value="Unassembled WGS sequence"/>
</dbReference>
<sequence>MAVHKAVLSPPNHYIISTITAAFLLASYTTTISFSWFAGMYKPVSEVYKDSYEPIVVGPHPQHTLTIPIPQKLFR</sequence>
<organism evidence="1 2">
    <name type="scientific">Irpex rosettiformis</name>
    <dbReference type="NCBI Taxonomy" id="378272"/>
    <lineage>
        <taxon>Eukaryota</taxon>
        <taxon>Fungi</taxon>
        <taxon>Dikarya</taxon>
        <taxon>Basidiomycota</taxon>
        <taxon>Agaricomycotina</taxon>
        <taxon>Agaricomycetes</taxon>
        <taxon>Polyporales</taxon>
        <taxon>Irpicaceae</taxon>
        <taxon>Irpex</taxon>
    </lineage>
</organism>
<gene>
    <name evidence="1" type="ORF">BDY19DRAFT_996899</name>
</gene>
<keyword evidence="2" id="KW-1185">Reference proteome</keyword>
<dbReference type="EMBL" id="MU274932">
    <property type="protein sequence ID" value="KAI0085367.1"/>
    <property type="molecule type" value="Genomic_DNA"/>
</dbReference>
<reference evidence="1" key="1">
    <citation type="journal article" date="2021" name="Environ. Microbiol.">
        <title>Gene family expansions and transcriptome signatures uncover fungal adaptations to wood decay.</title>
        <authorList>
            <person name="Hage H."/>
            <person name="Miyauchi S."/>
            <person name="Viragh M."/>
            <person name="Drula E."/>
            <person name="Min B."/>
            <person name="Chaduli D."/>
            <person name="Navarro D."/>
            <person name="Favel A."/>
            <person name="Norest M."/>
            <person name="Lesage-Meessen L."/>
            <person name="Balint B."/>
            <person name="Merenyi Z."/>
            <person name="de Eugenio L."/>
            <person name="Morin E."/>
            <person name="Martinez A.T."/>
            <person name="Baldrian P."/>
            <person name="Stursova M."/>
            <person name="Martinez M.J."/>
            <person name="Novotny C."/>
            <person name="Magnuson J.K."/>
            <person name="Spatafora J.W."/>
            <person name="Maurice S."/>
            <person name="Pangilinan J."/>
            <person name="Andreopoulos W."/>
            <person name="LaButti K."/>
            <person name="Hundley H."/>
            <person name="Na H."/>
            <person name="Kuo A."/>
            <person name="Barry K."/>
            <person name="Lipzen A."/>
            <person name="Henrissat B."/>
            <person name="Riley R."/>
            <person name="Ahrendt S."/>
            <person name="Nagy L.G."/>
            <person name="Grigoriev I.V."/>
            <person name="Martin F."/>
            <person name="Rosso M.N."/>
        </authorList>
    </citation>
    <scope>NUCLEOTIDE SEQUENCE</scope>
    <source>
        <strain evidence="1">CBS 384.51</strain>
    </source>
</reference>
<proteinExistence type="predicted"/>
<protein>
    <submittedName>
        <fullName evidence="1">Uncharacterized protein</fullName>
    </submittedName>
</protein>
<name>A0ACB8TTN0_9APHY</name>